<dbReference type="AlphaFoldDB" id="A0A1Y4QJA6"/>
<proteinExistence type="predicted"/>
<protein>
    <submittedName>
        <fullName evidence="1">Uncharacterized protein</fullName>
    </submittedName>
</protein>
<sequence length="59" mass="7700">SIEAYPKYQYKPEYRLSYRDFNHLRRLGYETYKDWEAEQFHHQIQRNIEWEQHRMDYSR</sequence>
<reference evidence="2" key="1">
    <citation type="submission" date="2017-04" db="EMBL/GenBank/DDBJ databases">
        <title>Function of individual gut microbiota members based on whole genome sequencing of pure cultures obtained from chicken caecum.</title>
        <authorList>
            <person name="Medvecky M."/>
            <person name="Cejkova D."/>
            <person name="Polansky O."/>
            <person name="Karasova D."/>
            <person name="Kubasova T."/>
            <person name="Cizek A."/>
            <person name="Rychlik I."/>
        </authorList>
    </citation>
    <scope>NUCLEOTIDE SEQUENCE [LARGE SCALE GENOMIC DNA]</scope>
    <source>
        <strain evidence="2">An144</strain>
    </source>
</reference>
<dbReference type="Proteomes" id="UP000196074">
    <property type="component" value="Unassembled WGS sequence"/>
</dbReference>
<evidence type="ECO:0000313" key="1">
    <source>
        <dbReference type="EMBL" id="OUQ05366.1"/>
    </source>
</evidence>
<organism evidence="1 2">
    <name type="scientific">Enterococcus cecorum</name>
    <dbReference type="NCBI Taxonomy" id="44008"/>
    <lineage>
        <taxon>Bacteria</taxon>
        <taxon>Bacillati</taxon>
        <taxon>Bacillota</taxon>
        <taxon>Bacilli</taxon>
        <taxon>Lactobacillales</taxon>
        <taxon>Enterococcaceae</taxon>
        <taxon>Enterococcus</taxon>
    </lineage>
</organism>
<dbReference type="EMBL" id="NFLC01000090">
    <property type="protein sequence ID" value="OUQ05366.1"/>
    <property type="molecule type" value="Genomic_DNA"/>
</dbReference>
<comment type="caution">
    <text evidence="1">The sequence shown here is derived from an EMBL/GenBank/DDBJ whole genome shotgun (WGS) entry which is preliminary data.</text>
</comment>
<evidence type="ECO:0000313" key="2">
    <source>
        <dbReference type="Proteomes" id="UP000196074"/>
    </source>
</evidence>
<feature type="non-terminal residue" evidence="1">
    <location>
        <position position="1"/>
    </location>
</feature>
<name>A0A1Y4QJA6_9ENTE</name>
<dbReference type="RefSeq" id="WP_162607321.1">
    <property type="nucleotide sequence ID" value="NZ_NFLC01000090.1"/>
</dbReference>
<accession>A0A1Y4QJA6</accession>
<gene>
    <name evidence="1" type="ORF">B5E88_12620</name>
</gene>